<comment type="caution">
    <text evidence="2">The sequence shown here is derived from an EMBL/GenBank/DDBJ whole genome shotgun (WGS) entry which is preliminary data.</text>
</comment>
<evidence type="ECO:0000256" key="1">
    <source>
        <dbReference type="SAM" id="SignalP"/>
    </source>
</evidence>
<evidence type="ECO:0000313" key="3">
    <source>
        <dbReference type="Proteomes" id="UP001391051"/>
    </source>
</evidence>
<proteinExistence type="predicted"/>
<feature type="signal peptide" evidence="1">
    <location>
        <begin position="1"/>
        <end position="17"/>
    </location>
</feature>
<dbReference type="GeneID" id="92079033"/>
<evidence type="ECO:0000313" key="2">
    <source>
        <dbReference type="EMBL" id="KAK7948863.1"/>
    </source>
</evidence>
<keyword evidence="3" id="KW-1185">Reference proteome</keyword>
<dbReference type="RefSeq" id="XP_066698369.1">
    <property type="nucleotide sequence ID" value="XM_066845971.1"/>
</dbReference>
<accession>A0ABR1Q8M7</accession>
<gene>
    <name evidence="2" type="ORF">PG986_009749</name>
</gene>
<protein>
    <submittedName>
        <fullName evidence="2">Uncharacterized protein</fullName>
    </submittedName>
</protein>
<organism evidence="2 3">
    <name type="scientific">Apiospora aurea</name>
    <dbReference type="NCBI Taxonomy" id="335848"/>
    <lineage>
        <taxon>Eukaryota</taxon>
        <taxon>Fungi</taxon>
        <taxon>Dikarya</taxon>
        <taxon>Ascomycota</taxon>
        <taxon>Pezizomycotina</taxon>
        <taxon>Sordariomycetes</taxon>
        <taxon>Xylariomycetidae</taxon>
        <taxon>Amphisphaeriales</taxon>
        <taxon>Apiosporaceae</taxon>
        <taxon>Apiospora</taxon>
    </lineage>
</organism>
<dbReference type="EMBL" id="JAQQWE010000006">
    <property type="protein sequence ID" value="KAK7948863.1"/>
    <property type="molecule type" value="Genomic_DNA"/>
</dbReference>
<dbReference type="Proteomes" id="UP001391051">
    <property type="component" value="Unassembled WGS sequence"/>
</dbReference>
<reference evidence="2 3" key="1">
    <citation type="submission" date="2023-01" db="EMBL/GenBank/DDBJ databases">
        <title>Analysis of 21 Apiospora genomes using comparative genomics revels a genus with tremendous synthesis potential of carbohydrate active enzymes and secondary metabolites.</title>
        <authorList>
            <person name="Sorensen T."/>
        </authorList>
    </citation>
    <scope>NUCLEOTIDE SEQUENCE [LARGE SCALE GENOMIC DNA]</scope>
    <source>
        <strain evidence="2 3">CBS 24483</strain>
    </source>
</reference>
<keyword evidence="1" id="KW-0732">Signal</keyword>
<name>A0ABR1Q8M7_9PEZI</name>
<feature type="chain" id="PRO_5046853015" evidence="1">
    <location>
        <begin position="18"/>
        <end position="420"/>
    </location>
</feature>
<sequence>MLLSTFGLLAGLLPATALRRETKQEYAAASTSASLGFVLTARSLSSQPAIQLGDGRVLFNATGQHAVFKSQQQLGVIESSGLPCNAFASPKFIVDDASNTLLHLGSSVLQLCPQQDHTTYGIYVNPVETYGECVATTIQVSHELPSELADRDDAAPLSRPLSLQIQTVREDVTETVTIVETSTTDCRSITPATSTPADVLSSRDTEDDSLLDARALVPRARGDLNRSWKSIRDGPDKANWLAQGATKKFDVAPGTTKSFATDEYYDCTVFAVVTGQDIHIGHLTGERGRICPLADPDLTSDILRGSCRNAYVVVTGNQANNEDTGVPVLMDFFIDDMDIPSENVRYVRYRHSTPLSEFGDPSDESAPVQGRSLFRWESGTWSIFLGNETPRLKVSFDQESRVAEGIPVEWGESTETSALA</sequence>